<name>A0A8X6GTW7_TRICU</name>
<dbReference type="EMBL" id="BMAO01033446">
    <property type="protein sequence ID" value="GFQ89608.1"/>
    <property type="molecule type" value="Genomic_DNA"/>
</dbReference>
<sequence>MLRGTLEPTHPYSNDIHMEPFSMLQSSKCSLKYILLPPRSAPADTPVWFTSWSSILSTINLLLVSLHSDAKYFREKRPGIEGEFLPTP</sequence>
<dbReference type="OrthoDB" id="10545307at2759"/>
<dbReference type="Proteomes" id="UP000887116">
    <property type="component" value="Unassembled WGS sequence"/>
</dbReference>
<proteinExistence type="predicted"/>
<dbReference type="AlphaFoldDB" id="A0A8X6GTW7"/>
<comment type="caution">
    <text evidence="1">The sequence shown here is derived from an EMBL/GenBank/DDBJ whole genome shotgun (WGS) entry which is preliminary data.</text>
</comment>
<reference evidence="1" key="1">
    <citation type="submission" date="2020-07" db="EMBL/GenBank/DDBJ databases">
        <title>Multicomponent nature underlies the extraordinary mechanical properties of spider dragline silk.</title>
        <authorList>
            <person name="Kono N."/>
            <person name="Nakamura H."/>
            <person name="Mori M."/>
            <person name="Yoshida Y."/>
            <person name="Ohtoshi R."/>
            <person name="Malay A.D."/>
            <person name="Moran D.A.P."/>
            <person name="Tomita M."/>
            <person name="Numata K."/>
            <person name="Arakawa K."/>
        </authorList>
    </citation>
    <scope>NUCLEOTIDE SEQUENCE</scope>
</reference>
<protein>
    <submittedName>
        <fullName evidence="1">Uncharacterized protein</fullName>
    </submittedName>
</protein>
<evidence type="ECO:0000313" key="2">
    <source>
        <dbReference type="Proteomes" id="UP000887116"/>
    </source>
</evidence>
<evidence type="ECO:0000313" key="1">
    <source>
        <dbReference type="EMBL" id="GFQ89608.1"/>
    </source>
</evidence>
<keyword evidence="2" id="KW-1185">Reference proteome</keyword>
<gene>
    <name evidence="1" type="ORF">TNCT_11521</name>
</gene>
<accession>A0A8X6GTW7</accession>
<organism evidence="1 2">
    <name type="scientific">Trichonephila clavata</name>
    <name type="common">Joro spider</name>
    <name type="synonym">Nephila clavata</name>
    <dbReference type="NCBI Taxonomy" id="2740835"/>
    <lineage>
        <taxon>Eukaryota</taxon>
        <taxon>Metazoa</taxon>
        <taxon>Ecdysozoa</taxon>
        <taxon>Arthropoda</taxon>
        <taxon>Chelicerata</taxon>
        <taxon>Arachnida</taxon>
        <taxon>Araneae</taxon>
        <taxon>Araneomorphae</taxon>
        <taxon>Entelegynae</taxon>
        <taxon>Araneoidea</taxon>
        <taxon>Nephilidae</taxon>
        <taxon>Trichonephila</taxon>
    </lineage>
</organism>